<dbReference type="AlphaFoldDB" id="A0A915NDQ1"/>
<reference evidence="3" key="1">
    <citation type="submission" date="2022-11" db="UniProtKB">
        <authorList>
            <consortium name="WormBaseParasite"/>
        </authorList>
    </citation>
    <scope>IDENTIFICATION</scope>
</reference>
<accession>A0A915NDQ1</accession>
<name>A0A915NDQ1_9BILA</name>
<protein>
    <submittedName>
        <fullName evidence="3">Uncharacterized protein</fullName>
    </submittedName>
</protein>
<dbReference type="Proteomes" id="UP000887560">
    <property type="component" value="Unplaced"/>
</dbReference>
<keyword evidence="1" id="KW-0732">Signal</keyword>
<sequence>MVNSSTKICLFFLSIFILFQLSNSQCPAGSVAFGGKCKGKGKGNCCAGLCSKGICCLNEYSVCNDINDKRCCPGYSCQQILEPIRAYKCLANP</sequence>
<feature type="signal peptide" evidence="1">
    <location>
        <begin position="1"/>
        <end position="24"/>
    </location>
</feature>
<dbReference type="WBParaSite" id="scf7180000417484.g1319">
    <property type="protein sequence ID" value="scf7180000417484.g1319"/>
    <property type="gene ID" value="scf7180000417484.g1319"/>
</dbReference>
<evidence type="ECO:0000313" key="2">
    <source>
        <dbReference type="Proteomes" id="UP000887560"/>
    </source>
</evidence>
<evidence type="ECO:0000256" key="1">
    <source>
        <dbReference type="SAM" id="SignalP"/>
    </source>
</evidence>
<proteinExistence type="predicted"/>
<organism evidence="2 3">
    <name type="scientific">Meloidogyne floridensis</name>
    <dbReference type="NCBI Taxonomy" id="298350"/>
    <lineage>
        <taxon>Eukaryota</taxon>
        <taxon>Metazoa</taxon>
        <taxon>Ecdysozoa</taxon>
        <taxon>Nematoda</taxon>
        <taxon>Chromadorea</taxon>
        <taxon>Rhabditida</taxon>
        <taxon>Tylenchina</taxon>
        <taxon>Tylenchomorpha</taxon>
        <taxon>Tylenchoidea</taxon>
        <taxon>Meloidogynidae</taxon>
        <taxon>Meloidogyninae</taxon>
        <taxon>Meloidogyne</taxon>
    </lineage>
</organism>
<evidence type="ECO:0000313" key="3">
    <source>
        <dbReference type="WBParaSite" id="scf7180000417484.g1319"/>
    </source>
</evidence>
<keyword evidence="2" id="KW-1185">Reference proteome</keyword>
<feature type="chain" id="PRO_5037125709" evidence="1">
    <location>
        <begin position="25"/>
        <end position="93"/>
    </location>
</feature>